<sequence>MLNLERLRTLHMVARHGSISAAAEVLHITTSAVSQQLAKLEREVGQRLLERNGRGVRLTEAAQLLVAHAERILSDVERAEADLEAHRDAVVGHLSLAAFATAARGLAPGALARLRGRYPELRVELGEREPVESIQAVAHADIDLAIVQDWANAPLALHEGLIKSPLLEDVLDVALPQGHALAGRPWVDLEELAAEPWVAWRRGSICYDWLLHTLRSRNCEPYIAHTAAECPTQLALVAAGLGAAIVPRLGRGPVPPGVVMVGVQPRVTRHVYAVWRADAARRPAIRAVLEALAATAGGLSAGGAEPAGAGAVPPVVVG</sequence>
<organism evidence="6 7">
    <name type="scientific">Allonocardiopsis opalescens</name>
    <dbReference type="NCBI Taxonomy" id="1144618"/>
    <lineage>
        <taxon>Bacteria</taxon>
        <taxon>Bacillati</taxon>
        <taxon>Actinomycetota</taxon>
        <taxon>Actinomycetes</taxon>
        <taxon>Streptosporangiales</taxon>
        <taxon>Allonocardiopsis</taxon>
    </lineage>
</organism>
<keyword evidence="7" id="KW-1185">Reference proteome</keyword>
<keyword evidence="2" id="KW-0805">Transcription regulation</keyword>
<dbReference type="CDD" id="cd08423">
    <property type="entry name" value="PBP2_LTTR_like_6"/>
    <property type="match status" value="1"/>
</dbReference>
<reference evidence="6 7" key="1">
    <citation type="submission" date="2018-03" db="EMBL/GenBank/DDBJ databases">
        <title>Genomic Encyclopedia of Archaeal and Bacterial Type Strains, Phase II (KMG-II): from individual species to whole genera.</title>
        <authorList>
            <person name="Goeker M."/>
        </authorList>
    </citation>
    <scope>NUCLEOTIDE SEQUENCE [LARGE SCALE GENOMIC DNA]</scope>
    <source>
        <strain evidence="6 7">DSM 45601</strain>
    </source>
</reference>
<dbReference type="EMBL" id="PVZC01000010">
    <property type="protein sequence ID" value="PRX92306.1"/>
    <property type="molecule type" value="Genomic_DNA"/>
</dbReference>
<dbReference type="InterPro" id="IPR036388">
    <property type="entry name" value="WH-like_DNA-bd_sf"/>
</dbReference>
<dbReference type="RefSeq" id="WP_106252429.1">
    <property type="nucleotide sequence ID" value="NZ_PVZC01000010.1"/>
</dbReference>
<dbReference type="Gene3D" id="1.10.10.10">
    <property type="entry name" value="Winged helix-like DNA-binding domain superfamily/Winged helix DNA-binding domain"/>
    <property type="match status" value="1"/>
</dbReference>
<feature type="domain" description="HTH lysR-type" evidence="5">
    <location>
        <begin position="2"/>
        <end position="59"/>
    </location>
</feature>
<evidence type="ECO:0000256" key="2">
    <source>
        <dbReference type="ARBA" id="ARBA00023015"/>
    </source>
</evidence>
<dbReference type="OrthoDB" id="3505530at2"/>
<evidence type="ECO:0000256" key="3">
    <source>
        <dbReference type="ARBA" id="ARBA00023125"/>
    </source>
</evidence>
<dbReference type="PANTHER" id="PTHR30346:SF29">
    <property type="entry name" value="LYSR SUBSTRATE-BINDING"/>
    <property type="match status" value="1"/>
</dbReference>
<name>A0A2T0PUA0_9ACTN</name>
<dbReference type="Gene3D" id="3.40.190.10">
    <property type="entry name" value="Periplasmic binding protein-like II"/>
    <property type="match status" value="2"/>
</dbReference>
<evidence type="ECO:0000259" key="5">
    <source>
        <dbReference type="PROSITE" id="PS50931"/>
    </source>
</evidence>
<dbReference type="PRINTS" id="PR00039">
    <property type="entry name" value="HTHLYSR"/>
</dbReference>
<dbReference type="SUPFAM" id="SSF53850">
    <property type="entry name" value="Periplasmic binding protein-like II"/>
    <property type="match status" value="1"/>
</dbReference>
<dbReference type="Proteomes" id="UP000237846">
    <property type="component" value="Unassembled WGS sequence"/>
</dbReference>
<dbReference type="InterPro" id="IPR000847">
    <property type="entry name" value="LysR_HTH_N"/>
</dbReference>
<dbReference type="PANTHER" id="PTHR30346">
    <property type="entry name" value="TRANSCRIPTIONAL DUAL REGULATOR HCAR-RELATED"/>
    <property type="match status" value="1"/>
</dbReference>
<keyword evidence="3" id="KW-0238">DNA-binding</keyword>
<evidence type="ECO:0000256" key="4">
    <source>
        <dbReference type="ARBA" id="ARBA00023163"/>
    </source>
</evidence>
<evidence type="ECO:0000313" key="6">
    <source>
        <dbReference type="EMBL" id="PRX92306.1"/>
    </source>
</evidence>
<dbReference type="Pfam" id="PF03466">
    <property type="entry name" value="LysR_substrate"/>
    <property type="match status" value="1"/>
</dbReference>
<dbReference type="GO" id="GO:0003700">
    <property type="term" value="F:DNA-binding transcription factor activity"/>
    <property type="evidence" value="ECO:0007669"/>
    <property type="project" value="InterPro"/>
</dbReference>
<evidence type="ECO:0000313" key="7">
    <source>
        <dbReference type="Proteomes" id="UP000237846"/>
    </source>
</evidence>
<comment type="similarity">
    <text evidence="1">Belongs to the LysR transcriptional regulatory family.</text>
</comment>
<dbReference type="GO" id="GO:0003677">
    <property type="term" value="F:DNA binding"/>
    <property type="evidence" value="ECO:0007669"/>
    <property type="project" value="UniProtKB-KW"/>
</dbReference>
<dbReference type="GO" id="GO:0032993">
    <property type="term" value="C:protein-DNA complex"/>
    <property type="evidence" value="ECO:0007669"/>
    <property type="project" value="TreeGrafter"/>
</dbReference>
<comment type="caution">
    <text evidence="6">The sequence shown here is derived from an EMBL/GenBank/DDBJ whole genome shotgun (WGS) entry which is preliminary data.</text>
</comment>
<accession>A0A2T0PUA0</accession>
<dbReference type="Pfam" id="PF00126">
    <property type="entry name" value="HTH_1"/>
    <property type="match status" value="1"/>
</dbReference>
<proteinExistence type="inferred from homology"/>
<evidence type="ECO:0000256" key="1">
    <source>
        <dbReference type="ARBA" id="ARBA00009437"/>
    </source>
</evidence>
<dbReference type="PROSITE" id="PS50931">
    <property type="entry name" value="HTH_LYSR"/>
    <property type="match status" value="1"/>
</dbReference>
<dbReference type="AlphaFoldDB" id="A0A2T0PUA0"/>
<dbReference type="InterPro" id="IPR005119">
    <property type="entry name" value="LysR_subst-bd"/>
</dbReference>
<dbReference type="FunFam" id="1.10.10.10:FF:000001">
    <property type="entry name" value="LysR family transcriptional regulator"/>
    <property type="match status" value="1"/>
</dbReference>
<protein>
    <submittedName>
        <fullName evidence="6">Molybdate transport repressor ModE-like protein</fullName>
    </submittedName>
</protein>
<dbReference type="SUPFAM" id="SSF46785">
    <property type="entry name" value="Winged helix' DNA-binding domain"/>
    <property type="match status" value="1"/>
</dbReference>
<keyword evidence="4" id="KW-0804">Transcription</keyword>
<gene>
    <name evidence="6" type="ORF">CLV72_11066</name>
</gene>
<dbReference type="InterPro" id="IPR036390">
    <property type="entry name" value="WH_DNA-bd_sf"/>
</dbReference>